<name>A0A9N9JBX5_9GLOM</name>
<evidence type="ECO:0000313" key="2">
    <source>
        <dbReference type="Proteomes" id="UP000789342"/>
    </source>
</evidence>
<sequence>PERSNNGYFYNQAQCYRIAKFSLLAPFQASPDVNTSSTSHFHVSTTG</sequence>
<dbReference type="AlphaFoldDB" id="A0A9N9JBX5"/>
<accession>A0A9N9JBX5</accession>
<organism evidence="1 2">
    <name type="scientific">Acaulospora morrowiae</name>
    <dbReference type="NCBI Taxonomy" id="94023"/>
    <lineage>
        <taxon>Eukaryota</taxon>
        <taxon>Fungi</taxon>
        <taxon>Fungi incertae sedis</taxon>
        <taxon>Mucoromycota</taxon>
        <taxon>Glomeromycotina</taxon>
        <taxon>Glomeromycetes</taxon>
        <taxon>Diversisporales</taxon>
        <taxon>Acaulosporaceae</taxon>
        <taxon>Acaulospora</taxon>
    </lineage>
</organism>
<protein>
    <submittedName>
        <fullName evidence="1">12732_t:CDS:1</fullName>
    </submittedName>
</protein>
<feature type="non-terminal residue" evidence="1">
    <location>
        <position position="1"/>
    </location>
</feature>
<reference evidence="1" key="1">
    <citation type="submission" date="2021-06" db="EMBL/GenBank/DDBJ databases">
        <authorList>
            <person name="Kallberg Y."/>
            <person name="Tangrot J."/>
            <person name="Rosling A."/>
        </authorList>
    </citation>
    <scope>NUCLEOTIDE SEQUENCE</scope>
    <source>
        <strain evidence="1">CL551</strain>
    </source>
</reference>
<dbReference type="EMBL" id="CAJVPV010047882">
    <property type="protein sequence ID" value="CAG8773368.1"/>
    <property type="molecule type" value="Genomic_DNA"/>
</dbReference>
<feature type="non-terminal residue" evidence="1">
    <location>
        <position position="47"/>
    </location>
</feature>
<comment type="caution">
    <text evidence="1">The sequence shown here is derived from an EMBL/GenBank/DDBJ whole genome shotgun (WGS) entry which is preliminary data.</text>
</comment>
<keyword evidence="2" id="KW-1185">Reference proteome</keyword>
<dbReference type="Proteomes" id="UP000789342">
    <property type="component" value="Unassembled WGS sequence"/>
</dbReference>
<gene>
    <name evidence="1" type="ORF">AMORRO_LOCUS16734</name>
</gene>
<evidence type="ECO:0000313" key="1">
    <source>
        <dbReference type="EMBL" id="CAG8773368.1"/>
    </source>
</evidence>
<proteinExistence type="predicted"/>